<name>A0A923FYE8_9PSED</name>
<evidence type="ECO:0000313" key="1">
    <source>
        <dbReference type="EMBL" id="MBC3440427.1"/>
    </source>
</evidence>
<dbReference type="AlphaFoldDB" id="A0A923FYE8"/>
<organism evidence="1">
    <name type="scientific">Pseudomonas urmiensis</name>
    <dbReference type="NCBI Taxonomy" id="2745493"/>
    <lineage>
        <taxon>Bacteria</taxon>
        <taxon>Pseudomonadati</taxon>
        <taxon>Pseudomonadota</taxon>
        <taxon>Gammaproteobacteria</taxon>
        <taxon>Pseudomonadales</taxon>
        <taxon>Pseudomonadaceae</taxon>
        <taxon>Pseudomonas</taxon>
    </lineage>
</organism>
<gene>
    <name evidence="2" type="ORF">HU737_016995</name>
    <name evidence="1" type="ORF">HU737_07040</name>
    <name evidence="3" type="ORF">KW869_11630</name>
</gene>
<reference evidence="3" key="5">
    <citation type="submission" date="2021-07" db="EMBL/GenBank/DDBJ databases">
        <authorList>
            <person name="Wevar Oller A.L."/>
            <person name="Talano M.A."/>
            <person name="Torres Tejerizo G.A."/>
            <person name="Agostini E."/>
        </authorList>
    </citation>
    <scope>NUCLEOTIDE SEQUENCE</scope>
    <source>
        <strain evidence="3">AW4</strain>
    </source>
</reference>
<dbReference type="EMBL" id="JABWRE020000001">
    <property type="protein sequence ID" value="MBV4537667.1"/>
    <property type="molecule type" value="Genomic_DNA"/>
</dbReference>
<reference evidence="1" key="2">
    <citation type="journal article" date="2020" name="Microorganisms">
        <title>Reliable Identification of Environmental Pseudomonas Isolates Using the rpoD Gene.</title>
        <authorList>
            <consortium name="The Broad Institute Genome Sequencing Platform"/>
            <person name="Girard L."/>
            <person name="Lood C."/>
            <person name="Rokni-Zadeh H."/>
            <person name="van Noort V."/>
            <person name="Lavigne R."/>
            <person name="De Mot R."/>
        </authorList>
    </citation>
    <scope>NUCLEOTIDE SEQUENCE</scope>
    <source>
        <strain evidence="1">SWRI10</strain>
    </source>
</reference>
<dbReference type="Proteomes" id="UP000599879">
    <property type="component" value="Unassembled WGS sequence"/>
</dbReference>
<dbReference type="EMBL" id="JAHWXS010000011">
    <property type="protein sequence ID" value="MFK5734182.1"/>
    <property type="molecule type" value="Genomic_DNA"/>
</dbReference>
<reference evidence="1" key="3">
    <citation type="submission" date="2020-07" db="EMBL/GenBank/DDBJ databases">
        <authorList>
            <person name="Lood C."/>
            <person name="Girard L."/>
        </authorList>
    </citation>
    <scope>NUCLEOTIDE SEQUENCE</scope>
    <source>
        <strain evidence="1">SWRI10</strain>
    </source>
</reference>
<evidence type="ECO:0000313" key="3">
    <source>
        <dbReference type="EMBL" id="MFK5734182.1"/>
    </source>
</evidence>
<sequence length="783" mass="83902">MTIQEKDSSDNGTLVIIESGDFVAPIGQVQKDLSLSVNERTLAEQRLEAEEMSARRKEANDKLLTSSTKPKARTRLAAGTDAPADISILAAAAFTLSNILPDVDDARQNTVPAAAWEDADSSGNSLITITVPRWASTVSDTEAPDYAGTNDVIYFGRQDRNNPANNIRYGDFLFSTPFELTTATSPTEYTFTLTPDFIRWLDPDRLNNIFYIVTNEIVLNDAMSPLQPLFVDATPPSFRSTPGPLGIPTTPAGITAPVVLTRALLESNQLIEFPVPLATGAWPGDRIVVRAGGVIVHEAVMWPIDDQAQPLPLPAPAPNATVAIPSIALLALGEGPKELEYELIDRAGWGSGRSQSLQVTLRLDAVPGVLPAPVITAARVDRVIARTGLPIRVPDITNAQPGDLIEMRLIRPIAANPPGDTGNVVTLPTFTYGSNPRTVIASWDDLAVPRLGGQSFYDLNVEYTLRRGTADLGISPRAIVPLDLRTVGPVPIDQGPVNTALTPVVVRGPASQTDNLIDSRDTGQDGVITFTYYEGLAAGHVVRFFYDGGTAADQVAELELVGNETVGTTVTVALPEAVITARGNGRKPIYYEVYADDTAANANNFQRSPTTDVRVQFVTLALTSFIRYTAVADTRVANGQVIQQQNRRPGSPVTQTGIINCGAQPWLGINLEIIEPTLVVGDIVTITLTYSSNALGTALVNQHYTFDHDVTQADVNDRRLLHSVPYSQIMFYNVGSGPTPALASGSFVSSFTVTKADGGFGSTADCLVRYSRLQTNTVCGPAL</sequence>
<proteinExistence type="predicted"/>
<dbReference type="Proteomes" id="UP001621534">
    <property type="component" value="Unassembled WGS sequence"/>
</dbReference>
<comment type="caution">
    <text evidence="1">The sequence shown here is derived from an EMBL/GenBank/DDBJ whole genome shotgun (WGS) entry which is preliminary data.</text>
</comment>
<protein>
    <submittedName>
        <fullName evidence="1">Uncharacterized protein</fullName>
    </submittedName>
</protein>
<dbReference type="EMBL" id="JABWRE010000003">
    <property type="protein sequence ID" value="MBC3440427.1"/>
    <property type="molecule type" value="Genomic_DNA"/>
</dbReference>
<reference evidence="2" key="4">
    <citation type="submission" date="2021-06" db="EMBL/GenBank/DDBJ databases">
        <title>Updating the genus Pseudomonas: Description of 43 new species and partition of the Pseudomonas putida group.</title>
        <authorList>
            <person name="Girard L."/>
            <person name="Lood C."/>
            <person name="Vandamme P."/>
            <person name="Rokni-Zadeh H."/>
            <person name="Van Noort V."/>
            <person name="Hofte M."/>
            <person name="Lavigne R."/>
            <person name="De Mot R."/>
        </authorList>
    </citation>
    <scope>NUCLEOTIDE SEQUENCE</scope>
    <source>
        <strain evidence="2">SWRI10</strain>
    </source>
</reference>
<dbReference type="RefSeq" id="WP_186553986.1">
    <property type="nucleotide sequence ID" value="NZ_JABWRE020000001.1"/>
</dbReference>
<accession>A0A923FYE8</accession>
<keyword evidence="4" id="KW-1185">Reference proteome</keyword>
<evidence type="ECO:0000313" key="4">
    <source>
        <dbReference type="Proteomes" id="UP001621534"/>
    </source>
</evidence>
<evidence type="ECO:0000313" key="2">
    <source>
        <dbReference type="EMBL" id="MBV4537667.1"/>
    </source>
</evidence>
<reference evidence="3 4" key="1">
    <citation type="journal article" date="2012" name="Plant Soil">
        <title>Screening of plant growth-promoting traits in arsenic-resistant bacteria isolated from the rhizosphere of soybean plants from Argentinean agricultural soil.</title>
        <authorList>
            <person name="Wevar Oller A.L."/>
            <person name="Talano M.A."/>
            <person name="Agostini E."/>
        </authorList>
    </citation>
    <scope>NUCLEOTIDE SEQUENCE [LARGE SCALE GENOMIC DNA]</scope>
    <source>
        <strain evidence="3 4">AW4</strain>
    </source>
</reference>